<evidence type="ECO:0000256" key="2">
    <source>
        <dbReference type="SAM" id="SignalP"/>
    </source>
</evidence>
<dbReference type="RefSeq" id="WP_143013127.1">
    <property type="nucleotide sequence ID" value="NZ_FNFM01000011.1"/>
</dbReference>
<proteinExistence type="predicted"/>
<name>A0A1G9E076_ACTMZ</name>
<dbReference type="EMBL" id="FNFM01000011">
    <property type="protein sequence ID" value="SDK69537.1"/>
    <property type="molecule type" value="Genomic_DNA"/>
</dbReference>
<evidence type="ECO:0000313" key="3">
    <source>
        <dbReference type="EMBL" id="SDK69537.1"/>
    </source>
</evidence>
<feature type="chain" id="PRO_5011461312" evidence="2">
    <location>
        <begin position="27"/>
        <end position="105"/>
    </location>
</feature>
<dbReference type="Proteomes" id="UP000199213">
    <property type="component" value="Unassembled WGS sequence"/>
</dbReference>
<keyword evidence="2" id="KW-0732">Signal</keyword>
<evidence type="ECO:0000313" key="4">
    <source>
        <dbReference type="Proteomes" id="UP000199213"/>
    </source>
</evidence>
<reference evidence="4" key="1">
    <citation type="submission" date="2016-10" db="EMBL/GenBank/DDBJ databases">
        <authorList>
            <person name="Varghese N."/>
            <person name="Submissions S."/>
        </authorList>
    </citation>
    <scope>NUCLEOTIDE SEQUENCE [LARGE SCALE GENOMIC DNA]</scope>
    <source>
        <strain evidence="4">DSM 45460</strain>
    </source>
</reference>
<keyword evidence="4" id="KW-1185">Reference proteome</keyword>
<accession>A0A1G9E076</accession>
<sequence length="105" mass="10256">MRTSVRTMAIASIAAGFLAVGSPALAEDGKDDQKNAQAPVTVNYFEGGDGGEATGGNGGNGGDVECENIVKDEAEATIYCVGGDGGNGGDATGGNGGAGLLNRYL</sequence>
<dbReference type="AlphaFoldDB" id="A0A1G9E076"/>
<feature type="compositionally biased region" description="Gly residues" evidence="1">
    <location>
        <begin position="47"/>
        <end position="62"/>
    </location>
</feature>
<protein>
    <submittedName>
        <fullName evidence="3">Uncharacterized protein</fullName>
    </submittedName>
</protein>
<feature type="region of interest" description="Disordered" evidence="1">
    <location>
        <begin position="26"/>
        <end position="62"/>
    </location>
</feature>
<feature type="signal peptide" evidence="2">
    <location>
        <begin position="1"/>
        <end position="26"/>
    </location>
</feature>
<organism evidence="3 4">
    <name type="scientific">Actinopolyspora mzabensis</name>
    <dbReference type="NCBI Taxonomy" id="995066"/>
    <lineage>
        <taxon>Bacteria</taxon>
        <taxon>Bacillati</taxon>
        <taxon>Actinomycetota</taxon>
        <taxon>Actinomycetes</taxon>
        <taxon>Actinopolysporales</taxon>
        <taxon>Actinopolysporaceae</taxon>
        <taxon>Actinopolyspora</taxon>
    </lineage>
</organism>
<gene>
    <name evidence="3" type="ORF">SAMN04487820_11142</name>
</gene>
<evidence type="ECO:0000256" key="1">
    <source>
        <dbReference type="SAM" id="MobiDB-lite"/>
    </source>
</evidence>